<gene>
    <name evidence="1" type="ORF">BACCELL_00409</name>
</gene>
<dbReference type="EMBL" id="ACCH01000035">
    <property type="protein sequence ID" value="EEF91940.1"/>
    <property type="molecule type" value="Genomic_DNA"/>
</dbReference>
<protein>
    <submittedName>
        <fullName evidence="1">Uncharacterized protein</fullName>
    </submittedName>
</protein>
<dbReference type="Proteomes" id="UP000003711">
    <property type="component" value="Unassembled WGS sequence"/>
</dbReference>
<evidence type="ECO:0000313" key="2">
    <source>
        <dbReference type="Proteomes" id="UP000003711"/>
    </source>
</evidence>
<reference evidence="1 2" key="1">
    <citation type="submission" date="2008-12" db="EMBL/GenBank/DDBJ databases">
        <authorList>
            <person name="Fulton L."/>
            <person name="Clifton S."/>
            <person name="Fulton B."/>
            <person name="Xu J."/>
            <person name="Minx P."/>
            <person name="Pepin K.H."/>
            <person name="Johnson M."/>
            <person name="Bhonagiri V."/>
            <person name="Nash W.E."/>
            <person name="Mardis E.R."/>
            <person name="Wilson R.K."/>
        </authorList>
    </citation>
    <scope>NUCLEOTIDE SEQUENCE [LARGE SCALE GENOMIC DNA]</scope>
    <source>
        <strain evidence="1 2">DSM 14838</strain>
    </source>
</reference>
<proteinExistence type="predicted"/>
<sequence length="45" mass="5405">MIQNNINMNKKIFCEKCHKWHTITITEEDKFAICPNKRCGHLIFI</sequence>
<dbReference type="HOGENOM" id="CLU_3195833_0_0_10"/>
<organism evidence="1 2">
    <name type="scientific">Bacteroides cellulosilyticus DSM 14838</name>
    <dbReference type="NCBI Taxonomy" id="537012"/>
    <lineage>
        <taxon>Bacteria</taxon>
        <taxon>Pseudomonadati</taxon>
        <taxon>Bacteroidota</taxon>
        <taxon>Bacteroidia</taxon>
        <taxon>Bacteroidales</taxon>
        <taxon>Bacteroidaceae</taxon>
        <taxon>Bacteroides</taxon>
    </lineage>
</organism>
<dbReference type="AlphaFoldDB" id="E2N814"/>
<comment type="caution">
    <text evidence="1">The sequence shown here is derived from an EMBL/GenBank/DDBJ whole genome shotgun (WGS) entry which is preliminary data.</text>
</comment>
<name>E2N814_9BACE</name>
<evidence type="ECO:0000313" key="1">
    <source>
        <dbReference type="EMBL" id="EEF91940.1"/>
    </source>
</evidence>
<accession>E2N814</accession>
<reference evidence="1 2" key="2">
    <citation type="submission" date="2009-01" db="EMBL/GenBank/DDBJ databases">
        <title>Draft genome sequence of Bacteroides cellulosilyticus (DSM 14838).</title>
        <authorList>
            <person name="Sudarsanam P."/>
            <person name="Ley R."/>
            <person name="Guruge J."/>
            <person name="Turnbaugh P.J."/>
            <person name="Mahowald M."/>
            <person name="Liep D."/>
            <person name="Gordon J."/>
        </authorList>
    </citation>
    <scope>NUCLEOTIDE SEQUENCE [LARGE SCALE GENOMIC DNA]</scope>
    <source>
        <strain evidence="1 2">DSM 14838</strain>
    </source>
</reference>